<organism evidence="1 2">
    <name type="scientific">Haematococcus lacustris</name>
    <name type="common">Green alga</name>
    <name type="synonym">Haematococcus pluvialis</name>
    <dbReference type="NCBI Taxonomy" id="44745"/>
    <lineage>
        <taxon>Eukaryota</taxon>
        <taxon>Viridiplantae</taxon>
        <taxon>Chlorophyta</taxon>
        <taxon>core chlorophytes</taxon>
        <taxon>Chlorophyceae</taxon>
        <taxon>CS clade</taxon>
        <taxon>Chlamydomonadales</taxon>
        <taxon>Haematococcaceae</taxon>
        <taxon>Haematococcus</taxon>
    </lineage>
</organism>
<dbReference type="Proteomes" id="UP000485058">
    <property type="component" value="Unassembled WGS sequence"/>
</dbReference>
<protein>
    <submittedName>
        <fullName evidence="1">Uncharacterized protein</fullName>
    </submittedName>
</protein>
<reference evidence="1 2" key="1">
    <citation type="submission" date="2020-02" db="EMBL/GenBank/DDBJ databases">
        <title>Draft genome sequence of Haematococcus lacustris strain NIES-144.</title>
        <authorList>
            <person name="Morimoto D."/>
            <person name="Nakagawa S."/>
            <person name="Yoshida T."/>
            <person name="Sawayama S."/>
        </authorList>
    </citation>
    <scope>NUCLEOTIDE SEQUENCE [LARGE SCALE GENOMIC DNA]</scope>
    <source>
        <strain evidence="1 2">NIES-144</strain>
    </source>
</reference>
<evidence type="ECO:0000313" key="2">
    <source>
        <dbReference type="Proteomes" id="UP000485058"/>
    </source>
</evidence>
<evidence type="ECO:0000313" key="1">
    <source>
        <dbReference type="EMBL" id="GFH22303.1"/>
    </source>
</evidence>
<dbReference type="AlphaFoldDB" id="A0A699ZIA5"/>
<comment type="caution">
    <text evidence="1">The sequence shown here is derived from an EMBL/GenBank/DDBJ whole genome shotgun (WGS) entry which is preliminary data.</text>
</comment>
<proteinExistence type="predicted"/>
<dbReference type="EMBL" id="BLLF01002010">
    <property type="protein sequence ID" value="GFH22303.1"/>
    <property type="molecule type" value="Genomic_DNA"/>
</dbReference>
<gene>
    <name evidence="1" type="ORF">HaLaN_19750</name>
</gene>
<accession>A0A699ZIA5</accession>
<name>A0A699ZIA5_HAELA</name>
<keyword evidence="2" id="KW-1185">Reference proteome</keyword>
<sequence>MVDHAEVALQRGLLGLEEGEVVDDDWVEDPANHAR</sequence>